<sequence length="69" mass="7988">TEYSIITFIINRHLSKIERRSQTSTSLSCTLDYLCHCETVLLGGKNIKIEIVLRKKNFNIIVIQSYINT</sequence>
<proteinExistence type="predicted"/>
<organism evidence="1 2">
    <name type="scientific">Candidatus Ichthyocystis hellenicum</name>
    <dbReference type="NCBI Taxonomy" id="1561003"/>
    <lineage>
        <taxon>Bacteria</taxon>
        <taxon>Pseudomonadati</taxon>
        <taxon>Pseudomonadota</taxon>
        <taxon>Betaproteobacteria</taxon>
        <taxon>Burkholderiales</taxon>
        <taxon>Candidatus Ichthyocystis</taxon>
    </lineage>
</organism>
<evidence type="ECO:0000313" key="1">
    <source>
        <dbReference type="EMBL" id="CUT17931.1"/>
    </source>
</evidence>
<dbReference type="Proteomes" id="UP000198651">
    <property type="component" value="Chromosome I"/>
</dbReference>
<feature type="non-terminal residue" evidence="1">
    <location>
        <position position="1"/>
    </location>
</feature>
<reference evidence="2" key="1">
    <citation type="submission" date="2015-11" db="EMBL/GenBank/DDBJ databases">
        <authorList>
            <person name="Seth-Smith H.M.B."/>
        </authorList>
    </citation>
    <scope>NUCLEOTIDE SEQUENCE [LARGE SCALE GENOMIC DNA]</scope>
    <source>
        <strain evidence="2">2013Ark11</strain>
    </source>
</reference>
<keyword evidence="2" id="KW-1185">Reference proteome</keyword>
<dbReference type="AlphaFoldDB" id="A0A0S4M3R0"/>
<gene>
    <name evidence="1" type="ORF">Ark11_1118</name>
</gene>
<evidence type="ECO:0000313" key="2">
    <source>
        <dbReference type="Proteomes" id="UP000198651"/>
    </source>
</evidence>
<dbReference type="EMBL" id="LN906597">
    <property type="protein sequence ID" value="CUT17931.1"/>
    <property type="molecule type" value="Genomic_DNA"/>
</dbReference>
<accession>A0A0S4M3R0</accession>
<protein>
    <submittedName>
        <fullName evidence="1">Uncharacterized protein</fullName>
    </submittedName>
</protein>
<name>A0A0S4M3R0_9BURK</name>